<gene>
    <name evidence="2" type="ORF">SAPIO_CDS5362</name>
</gene>
<dbReference type="VEuPathDB" id="FungiDB:SAPIO_CDS5362"/>
<dbReference type="Proteomes" id="UP000028545">
    <property type="component" value="Unassembled WGS sequence"/>
</dbReference>
<evidence type="ECO:0000259" key="1">
    <source>
        <dbReference type="Pfam" id="PF10276"/>
    </source>
</evidence>
<evidence type="ECO:0000313" key="3">
    <source>
        <dbReference type="Proteomes" id="UP000028545"/>
    </source>
</evidence>
<comment type="caution">
    <text evidence="2">The sequence shown here is derived from an EMBL/GenBank/DDBJ whole genome shotgun (WGS) entry which is preliminary data.</text>
</comment>
<dbReference type="Pfam" id="PF10276">
    <property type="entry name" value="zf-CHCC"/>
    <property type="match status" value="1"/>
</dbReference>
<reference evidence="2 3" key="1">
    <citation type="journal article" date="2014" name="Genome Announc.">
        <title>Draft genome sequence of the pathogenic fungus Scedosporium apiospermum.</title>
        <authorList>
            <person name="Vandeputte P."/>
            <person name="Ghamrawi S."/>
            <person name="Rechenmann M."/>
            <person name="Iltis A."/>
            <person name="Giraud S."/>
            <person name="Fleury M."/>
            <person name="Thornton C."/>
            <person name="Delhaes L."/>
            <person name="Meyer W."/>
            <person name="Papon N."/>
            <person name="Bouchara J.P."/>
        </authorList>
    </citation>
    <scope>NUCLEOTIDE SEQUENCE [LARGE SCALE GENOMIC DNA]</scope>
    <source>
        <strain evidence="2 3">IHEM 14462</strain>
    </source>
</reference>
<dbReference type="Gene3D" id="2.60.260.40">
    <property type="entry name" value="q5lls5 like domains"/>
    <property type="match status" value="1"/>
</dbReference>
<dbReference type="OMA" id="TPFANEH"/>
<protein>
    <recommendedName>
        <fullName evidence="1">Zinc finger CHCC-type domain-containing protein</fullName>
    </recommendedName>
</protein>
<keyword evidence="3" id="KW-1185">Reference proteome</keyword>
<accession>A0A084G6F8</accession>
<dbReference type="FunFam" id="2.60.260.40:FF:000003">
    <property type="entry name" value="NADH dehydrogenase [ubiquinone] iron-sulfur protein 6, mitochondrial"/>
    <property type="match status" value="1"/>
</dbReference>
<proteinExistence type="predicted"/>
<dbReference type="KEGG" id="sapo:SAPIO_CDS5362"/>
<dbReference type="GO" id="GO:0006120">
    <property type="term" value="P:mitochondrial electron transport, NADH to ubiquinone"/>
    <property type="evidence" value="ECO:0007669"/>
    <property type="project" value="TreeGrafter"/>
</dbReference>
<dbReference type="HOGENOM" id="CLU_083053_1_1_1"/>
<dbReference type="GeneID" id="27724434"/>
<evidence type="ECO:0000313" key="2">
    <source>
        <dbReference type="EMBL" id="KEZ42920.1"/>
    </source>
</evidence>
<organism evidence="2 3">
    <name type="scientific">Pseudallescheria apiosperma</name>
    <name type="common">Scedosporium apiospermum</name>
    <dbReference type="NCBI Taxonomy" id="563466"/>
    <lineage>
        <taxon>Eukaryota</taxon>
        <taxon>Fungi</taxon>
        <taxon>Dikarya</taxon>
        <taxon>Ascomycota</taxon>
        <taxon>Pezizomycotina</taxon>
        <taxon>Sordariomycetes</taxon>
        <taxon>Hypocreomycetidae</taxon>
        <taxon>Microascales</taxon>
        <taxon>Microascaceae</taxon>
        <taxon>Scedosporium</taxon>
    </lineage>
</organism>
<dbReference type="AlphaFoldDB" id="A0A084G6F8"/>
<dbReference type="OrthoDB" id="307899at2759"/>
<dbReference type="InterPro" id="IPR019401">
    <property type="entry name" value="Znf_CHCC"/>
</dbReference>
<dbReference type="EMBL" id="JOWA01000098">
    <property type="protein sequence ID" value="KEZ42920.1"/>
    <property type="molecule type" value="Genomic_DNA"/>
</dbReference>
<name>A0A084G6F8_PSEDA</name>
<dbReference type="RefSeq" id="XP_016642719.1">
    <property type="nucleotide sequence ID" value="XM_016787704.1"/>
</dbReference>
<dbReference type="PANTHER" id="PTHR13156">
    <property type="entry name" value="NADH-UBIQUINONE OXIDOREDUCTASE 13 KD-A SUBUNIT"/>
    <property type="match status" value="1"/>
</dbReference>
<dbReference type="GO" id="GO:0005739">
    <property type="term" value="C:mitochondrion"/>
    <property type="evidence" value="ECO:0007669"/>
    <property type="project" value="GOC"/>
</dbReference>
<sequence>MSTASLRTLGGLSRRLRVPVRTFTTTVRQLEAPAAAPVEAEGSKAVTQQAPNRVGVWAKGQRPRAEAMTGPRFEQTDFAVQPQPYAAIELIHKQPVRWTHDRIVACDGGGGPTGHPRIFINTDKPEIATCNYCGIPYANEHHRKHLESLPQTSYPLK</sequence>
<dbReference type="PANTHER" id="PTHR13156:SF0">
    <property type="entry name" value="NADH DEHYDROGENASE [UBIQUINONE] IRON-SULFUR PROTEIN 6, MITOCHONDRIAL"/>
    <property type="match status" value="1"/>
</dbReference>
<feature type="domain" description="Zinc finger CHCC-type" evidence="1">
    <location>
        <begin position="102"/>
        <end position="137"/>
    </location>
</feature>